<feature type="compositionally biased region" description="Pro residues" evidence="2">
    <location>
        <begin position="536"/>
        <end position="545"/>
    </location>
</feature>
<feature type="compositionally biased region" description="Pro residues" evidence="2">
    <location>
        <begin position="612"/>
        <end position="626"/>
    </location>
</feature>
<dbReference type="InterPro" id="IPR040265">
    <property type="entry name" value="CHUP1/IPGA1-like"/>
</dbReference>
<dbReference type="eggNOG" id="ENOG502QTV0">
    <property type="taxonomic scope" value="Eukaryota"/>
</dbReference>
<dbReference type="SUPFAM" id="SSF101447">
    <property type="entry name" value="Formin homology 2 domain (FH2 domain)"/>
    <property type="match status" value="1"/>
</dbReference>
<evidence type="ECO:0000313" key="4">
    <source>
        <dbReference type="Proteomes" id="UP000189701"/>
    </source>
</evidence>
<feature type="compositionally biased region" description="Low complexity" evidence="2">
    <location>
        <begin position="278"/>
        <end position="290"/>
    </location>
</feature>
<dbReference type="PANTHER" id="PTHR31342:SF16">
    <property type="entry name" value="TALIN_MIDDLE DOMAIN-CONTAINING PROTEIN"/>
    <property type="match status" value="1"/>
</dbReference>
<name>A0A1U7W580_NICSY</name>
<proteinExistence type="predicted"/>
<feature type="compositionally biased region" description="Pro residues" evidence="2">
    <location>
        <begin position="490"/>
        <end position="499"/>
    </location>
</feature>
<organism evidence="4 5">
    <name type="scientific">Nicotiana sylvestris</name>
    <name type="common">Wood tobacco</name>
    <name type="synonym">South American tobacco</name>
    <dbReference type="NCBI Taxonomy" id="4096"/>
    <lineage>
        <taxon>Eukaryota</taxon>
        <taxon>Viridiplantae</taxon>
        <taxon>Streptophyta</taxon>
        <taxon>Embryophyta</taxon>
        <taxon>Tracheophyta</taxon>
        <taxon>Spermatophyta</taxon>
        <taxon>Magnoliopsida</taxon>
        <taxon>eudicotyledons</taxon>
        <taxon>Gunneridae</taxon>
        <taxon>Pentapetalae</taxon>
        <taxon>asterids</taxon>
        <taxon>lamiids</taxon>
        <taxon>Solanales</taxon>
        <taxon>Solanaceae</taxon>
        <taxon>Nicotianoideae</taxon>
        <taxon>Nicotianeae</taxon>
        <taxon>Nicotiana</taxon>
    </lineage>
</organism>
<feature type="region of interest" description="Disordered" evidence="2">
    <location>
        <begin position="444"/>
        <end position="626"/>
    </location>
</feature>
<dbReference type="RefSeq" id="XP_009769425.1">
    <property type="nucleotide sequence ID" value="XM_009771123.1"/>
</dbReference>
<dbReference type="Proteomes" id="UP000189701">
    <property type="component" value="Unplaced"/>
</dbReference>
<protein>
    <submittedName>
        <fullName evidence="5">Formin-2-like</fullName>
    </submittedName>
</protein>
<dbReference type="KEGG" id="nsy:104220287"/>
<feature type="region of interest" description="Disordered" evidence="2">
    <location>
        <begin position="662"/>
        <end position="686"/>
    </location>
</feature>
<dbReference type="GeneID" id="104220287"/>
<dbReference type="OrthoDB" id="2020598at2759"/>
<feature type="transmembrane region" description="Helical" evidence="3">
    <location>
        <begin position="48"/>
        <end position="68"/>
    </location>
</feature>
<reference evidence="5" key="2">
    <citation type="submission" date="2025-08" db="UniProtKB">
        <authorList>
            <consortium name="RefSeq"/>
        </authorList>
    </citation>
    <scope>IDENTIFICATION</scope>
    <source>
        <tissue evidence="5">Leaf</tissue>
    </source>
</reference>
<keyword evidence="3" id="KW-0812">Transmembrane</keyword>
<keyword evidence="4" id="KW-1185">Reference proteome</keyword>
<accession>A0A1U7W580</accession>
<feature type="compositionally biased region" description="Pro residues" evidence="2">
    <location>
        <begin position="457"/>
        <end position="482"/>
    </location>
</feature>
<gene>
    <name evidence="5" type="primary">LOC104220287</name>
</gene>
<reference evidence="4" key="1">
    <citation type="journal article" date="2013" name="Genome Biol.">
        <title>Reference genomes and transcriptomes of Nicotiana sylvestris and Nicotiana tomentosiformis.</title>
        <authorList>
            <person name="Sierro N."/>
            <person name="Battey J.N."/>
            <person name="Ouadi S."/>
            <person name="Bovet L."/>
            <person name="Goepfert S."/>
            <person name="Bakaher N."/>
            <person name="Peitsch M.C."/>
            <person name="Ivanov N.V."/>
        </authorList>
    </citation>
    <scope>NUCLEOTIDE SEQUENCE [LARGE SCALE GENOMIC DNA]</scope>
</reference>
<evidence type="ECO:0000256" key="1">
    <source>
        <dbReference type="ARBA" id="ARBA00023054"/>
    </source>
</evidence>
<keyword evidence="3" id="KW-0472">Membrane</keyword>
<feature type="region of interest" description="Disordered" evidence="2">
    <location>
        <begin position="261"/>
        <end position="299"/>
    </location>
</feature>
<keyword evidence="1" id="KW-0175">Coiled coil</keyword>
<feature type="compositionally biased region" description="Pro residues" evidence="2">
    <location>
        <begin position="566"/>
        <end position="575"/>
    </location>
</feature>
<sequence length="918" mass="100590">MFFIIFILLRYLNYIYYIIVAAHKLFAPRNSRFLIVKINKNIELLQSSFSLLLLPFSSSLFGTCYFNWLQMQSGECCVVAPHFSPTKLSTFEDDDMYETNVLTHKETQKTPSIIVSKSLSATKGSRVHNSCGVADNFIIMTALRSKILTLRDLLDLSPCLGSASVNELLILTLKDLYKLYPSVNPNVPLSNIGVGMDQALECFCDTLKSIGEIWMGDDKFMAELDEDSDSKPHDDLKRYGLILLDEMIKLATERVFDMMDVDDQTRDETPSSDTFGRPLSESYSSNESSPSSPPPTPTSVLSEIVINGSQKSELKVQAIEKLNPIDVKRLYFHLLPHAIEQDQDCVVQLATNFNEQKSEIQAGDDCEFGQDCDMTDSPNILLTDMDNVSESGAKCCTGASKNQPVSSPVSLDVRLPPSTLPKLRSYMAEQAAAPLSPFALSPNVIESPPMTSRNIVTPPPPSSPPPPPRPMAVPPPPPPPPKTIGNITIVPPPPPPPPMTSENVISPPPPPPPTIGSKGITPPLPPKTTVNITTLPPSPPPPPPNIRSKGMAPPLPPKTAGNIITLPPPPPPPPMTSGNVITPPPPPLPPIGSKGMTPPPPPPPKTSNGAVPAPPPPMPMGKGPAPPPPLGFVGVLRVKRAATKLKRSSQMGNLYRLLKSQVEGSSLDSKSQKRTGKVSASAGGKQGMADALAEMTKRSAYFHQIEEDVINHAKTIKEIKTAIASFQTSDMSELAKFHKYVESRLEKLTDESQVLARFEDFPTKKLEELRMAAALHSKLDSIATTLKNWPIVSPVGELLDKAESYFNKIKGEIETLDRTKDEESKKFISHNIHFDFGIIVRIKELMVDVSSNCMELVLKERREAKTKNDGHKKLGSSKLLWKAFQFAFRVYTFAGGQDDRADKLTRELAQEIQTNPNQ</sequence>
<evidence type="ECO:0000313" key="5">
    <source>
        <dbReference type="RefSeq" id="XP_009769425.1"/>
    </source>
</evidence>
<dbReference type="AlphaFoldDB" id="A0A1U7W580"/>
<feature type="transmembrane region" description="Helical" evidence="3">
    <location>
        <begin position="6"/>
        <end position="27"/>
    </location>
</feature>
<evidence type="ECO:0000256" key="2">
    <source>
        <dbReference type="SAM" id="MobiDB-lite"/>
    </source>
</evidence>
<keyword evidence="3" id="KW-1133">Transmembrane helix</keyword>
<dbReference type="STRING" id="4096.A0A1U7W580"/>
<evidence type="ECO:0000256" key="3">
    <source>
        <dbReference type="SAM" id="Phobius"/>
    </source>
</evidence>
<dbReference type="PANTHER" id="PTHR31342">
    <property type="entry name" value="PROTEIN CHUP1, CHLOROPLASTIC"/>
    <property type="match status" value="1"/>
</dbReference>